<keyword evidence="15" id="KW-1185">Reference proteome</keyword>
<dbReference type="PANTHER" id="PTHR33693">
    <property type="entry name" value="TYPE-5 URACIL-DNA GLYCOSYLASE"/>
    <property type="match status" value="1"/>
</dbReference>
<comment type="catalytic activity">
    <reaction evidence="1">
        <text>Hydrolyzes single-stranded DNA or mismatched double-stranded DNA and polynucleotides, releasing free uracil.</text>
        <dbReference type="EC" id="3.2.2.27"/>
    </reaction>
</comment>
<dbReference type="OrthoDB" id="5290748at2"/>
<feature type="domain" description="Uracil-DNA glycosylase-like" evidence="13">
    <location>
        <begin position="175"/>
        <end position="323"/>
    </location>
</feature>
<name>A0A317CF67_9GAMM</name>
<keyword evidence="11" id="KW-0234">DNA repair</keyword>
<keyword evidence="10" id="KW-0411">Iron-sulfur</keyword>
<dbReference type="AlphaFoldDB" id="A0A317CF67"/>
<accession>A0A317CF67</accession>
<feature type="compositionally biased region" description="Low complexity" evidence="12">
    <location>
        <begin position="58"/>
        <end position="69"/>
    </location>
</feature>
<comment type="similarity">
    <text evidence="2">Belongs to the uracil-DNA glycosylase (UDG) superfamily. Type 4 (UDGa) family.</text>
</comment>
<keyword evidence="6" id="KW-0479">Metal-binding</keyword>
<evidence type="ECO:0000256" key="12">
    <source>
        <dbReference type="SAM" id="MobiDB-lite"/>
    </source>
</evidence>
<evidence type="ECO:0000256" key="1">
    <source>
        <dbReference type="ARBA" id="ARBA00001400"/>
    </source>
</evidence>
<evidence type="ECO:0000256" key="3">
    <source>
        <dbReference type="ARBA" id="ARBA00012030"/>
    </source>
</evidence>
<dbReference type="Gene3D" id="3.40.470.10">
    <property type="entry name" value="Uracil-DNA glycosylase-like domain"/>
    <property type="match status" value="1"/>
</dbReference>
<dbReference type="SMART" id="SM00987">
    <property type="entry name" value="UreE_C"/>
    <property type="match status" value="1"/>
</dbReference>
<dbReference type="InterPro" id="IPR036895">
    <property type="entry name" value="Uracil-DNA_glycosylase-like_sf"/>
</dbReference>
<dbReference type="SMART" id="SM00986">
    <property type="entry name" value="UDG"/>
    <property type="match status" value="1"/>
</dbReference>
<organism evidence="14 15">
    <name type="scientific">Leucothrix pacifica</name>
    <dbReference type="NCBI Taxonomy" id="1247513"/>
    <lineage>
        <taxon>Bacteria</taxon>
        <taxon>Pseudomonadati</taxon>
        <taxon>Pseudomonadota</taxon>
        <taxon>Gammaproteobacteria</taxon>
        <taxon>Thiotrichales</taxon>
        <taxon>Thiotrichaceae</taxon>
        <taxon>Leucothrix</taxon>
    </lineage>
</organism>
<evidence type="ECO:0000256" key="6">
    <source>
        <dbReference type="ARBA" id="ARBA00022723"/>
    </source>
</evidence>
<dbReference type="GO" id="GO:0046872">
    <property type="term" value="F:metal ion binding"/>
    <property type="evidence" value="ECO:0007669"/>
    <property type="project" value="UniProtKB-KW"/>
</dbReference>
<evidence type="ECO:0000256" key="8">
    <source>
        <dbReference type="ARBA" id="ARBA00022801"/>
    </source>
</evidence>
<dbReference type="Proteomes" id="UP000245539">
    <property type="component" value="Unassembled WGS sequence"/>
</dbReference>
<evidence type="ECO:0000256" key="7">
    <source>
        <dbReference type="ARBA" id="ARBA00022763"/>
    </source>
</evidence>
<sequence>MPVSQQQIEYLNEMGIPVWISRELEMPDFPEQSSNAQLADLSQAESANDHGGGRAPASSQRSTGSQISSLAADLQSEESSHSVRPAQNGEAAKSVSPKSAGPGLHAADDLIHDLQQNPSAKIAEIAASLDEGPVAAPVSLVPVSDLKALGWADLQQKVDACTACDLYRQRQHTVFGKGNTQAQWMIVGDIPRLEDEWQQQPFTGESGELLNAMLASIGLDSNLVYMTNLMKCRPPLDRSPEPEQATSCYSYLQRQIELLNPALVILMGRDVVTQVLGASQSMSGLRLQAHQREGIVAPIIATYHPSYLLKQPRLKAKVWQDLVFAKKQVMT</sequence>
<evidence type="ECO:0000259" key="13">
    <source>
        <dbReference type="SMART" id="SM00986"/>
    </source>
</evidence>
<dbReference type="EC" id="3.2.2.27" evidence="3"/>
<keyword evidence="5" id="KW-0004">4Fe-4S</keyword>
<dbReference type="GO" id="GO:0006281">
    <property type="term" value="P:DNA repair"/>
    <property type="evidence" value="ECO:0007669"/>
    <property type="project" value="UniProtKB-KW"/>
</dbReference>
<evidence type="ECO:0000256" key="4">
    <source>
        <dbReference type="ARBA" id="ARBA00019403"/>
    </source>
</evidence>
<evidence type="ECO:0000313" key="15">
    <source>
        <dbReference type="Proteomes" id="UP000245539"/>
    </source>
</evidence>
<protein>
    <recommendedName>
        <fullName evidence="4">Type-4 uracil-DNA glycosylase</fullName>
        <ecNumber evidence="3">3.2.2.27</ecNumber>
    </recommendedName>
</protein>
<evidence type="ECO:0000256" key="5">
    <source>
        <dbReference type="ARBA" id="ARBA00022485"/>
    </source>
</evidence>
<dbReference type="GO" id="GO:0051539">
    <property type="term" value="F:4 iron, 4 sulfur cluster binding"/>
    <property type="evidence" value="ECO:0007669"/>
    <property type="project" value="UniProtKB-KW"/>
</dbReference>
<keyword evidence="9" id="KW-0408">Iron</keyword>
<evidence type="ECO:0000313" key="14">
    <source>
        <dbReference type="EMBL" id="PWQ97218.1"/>
    </source>
</evidence>
<dbReference type="CDD" id="cd10030">
    <property type="entry name" value="UDG-F4_TTUDGA_SPO1dp_like"/>
    <property type="match status" value="1"/>
</dbReference>
<keyword evidence="7" id="KW-0227">DNA damage</keyword>
<dbReference type="NCBIfam" id="TIGR00758">
    <property type="entry name" value="UDG_fam4"/>
    <property type="match status" value="1"/>
</dbReference>
<reference evidence="14 15" key="1">
    <citation type="submission" date="2018-05" db="EMBL/GenBank/DDBJ databases">
        <title>Leucothrix arctica sp. nov., isolated from Arctic seawater.</title>
        <authorList>
            <person name="Choi A."/>
            <person name="Baek K."/>
        </authorList>
    </citation>
    <scope>NUCLEOTIDE SEQUENCE [LARGE SCALE GENOMIC DNA]</scope>
    <source>
        <strain evidence="14 15">JCM 18388</strain>
    </source>
</reference>
<evidence type="ECO:0000256" key="11">
    <source>
        <dbReference type="ARBA" id="ARBA00023204"/>
    </source>
</evidence>
<dbReference type="EMBL" id="QGKM01000027">
    <property type="protein sequence ID" value="PWQ97218.1"/>
    <property type="molecule type" value="Genomic_DNA"/>
</dbReference>
<evidence type="ECO:0000256" key="10">
    <source>
        <dbReference type="ARBA" id="ARBA00023014"/>
    </source>
</evidence>
<dbReference type="InterPro" id="IPR005122">
    <property type="entry name" value="Uracil-DNA_glycosylase-like"/>
</dbReference>
<dbReference type="RefSeq" id="WP_109837675.1">
    <property type="nucleotide sequence ID" value="NZ_QGKM01000027.1"/>
</dbReference>
<dbReference type="Pfam" id="PF03167">
    <property type="entry name" value="UDG"/>
    <property type="match status" value="1"/>
</dbReference>
<dbReference type="InterPro" id="IPR051536">
    <property type="entry name" value="UDG_Type-4/5"/>
</dbReference>
<dbReference type="GO" id="GO:0004844">
    <property type="term" value="F:uracil DNA N-glycosylase activity"/>
    <property type="evidence" value="ECO:0007669"/>
    <property type="project" value="UniProtKB-EC"/>
</dbReference>
<keyword evidence="8" id="KW-0378">Hydrolase</keyword>
<evidence type="ECO:0000256" key="2">
    <source>
        <dbReference type="ARBA" id="ARBA00006521"/>
    </source>
</evidence>
<feature type="region of interest" description="Disordered" evidence="12">
    <location>
        <begin position="27"/>
        <end position="105"/>
    </location>
</feature>
<dbReference type="SUPFAM" id="SSF52141">
    <property type="entry name" value="Uracil-DNA glycosylase-like"/>
    <property type="match status" value="1"/>
</dbReference>
<dbReference type="InterPro" id="IPR005273">
    <property type="entry name" value="Ura-DNA_glyco_family4"/>
</dbReference>
<comment type="caution">
    <text evidence="14">The sequence shown here is derived from an EMBL/GenBank/DDBJ whole genome shotgun (WGS) entry which is preliminary data.</text>
</comment>
<proteinExistence type="inferred from homology"/>
<gene>
    <name evidence="14" type="ORF">DKW60_10835</name>
</gene>
<dbReference type="PANTHER" id="PTHR33693:SF1">
    <property type="entry name" value="TYPE-4 URACIL-DNA GLYCOSYLASE"/>
    <property type="match status" value="1"/>
</dbReference>
<evidence type="ECO:0000256" key="9">
    <source>
        <dbReference type="ARBA" id="ARBA00023004"/>
    </source>
</evidence>